<name>A0A5J4U1I1_9EUKA</name>
<feature type="non-terminal residue" evidence="1">
    <location>
        <position position="34"/>
    </location>
</feature>
<dbReference type="EMBL" id="SNRW01022006">
    <property type="protein sequence ID" value="KAA6364149.1"/>
    <property type="molecule type" value="Genomic_DNA"/>
</dbReference>
<protein>
    <submittedName>
        <fullName evidence="1">Uncharacterized protein</fullName>
    </submittedName>
</protein>
<gene>
    <name evidence="1" type="ORF">EZS28_040323</name>
</gene>
<evidence type="ECO:0000313" key="2">
    <source>
        <dbReference type="Proteomes" id="UP000324800"/>
    </source>
</evidence>
<organism evidence="1 2">
    <name type="scientific">Streblomastix strix</name>
    <dbReference type="NCBI Taxonomy" id="222440"/>
    <lineage>
        <taxon>Eukaryota</taxon>
        <taxon>Metamonada</taxon>
        <taxon>Preaxostyla</taxon>
        <taxon>Oxymonadida</taxon>
        <taxon>Streblomastigidae</taxon>
        <taxon>Streblomastix</taxon>
    </lineage>
</organism>
<evidence type="ECO:0000313" key="1">
    <source>
        <dbReference type="EMBL" id="KAA6364149.1"/>
    </source>
</evidence>
<reference evidence="1 2" key="1">
    <citation type="submission" date="2019-03" db="EMBL/GenBank/DDBJ databases">
        <title>Single cell metagenomics reveals metabolic interactions within the superorganism composed of flagellate Streblomastix strix and complex community of Bacteroidetes bacteria on its surface.</title>
        <authorList>
            <person name="Treitli S.C."/>
            <person name="Kolisko M."/>
            <person name="Husnik F."/>
            <person name="Keeling P."/>
            <person name="Hampl V."/>
        </authorList>
    </citation>
    <scope>NUCLEOTIDE SEQUENCE [LARGE SCALE GENOMIC DNA]</scope>
    <source>
        <strain evidence="1">ST1C</strain>
    </source>
</reference>
<sequence>MQLHHYEAEIQPSMKKNYNERSKLKDNEDIVTIL</sequence>
<comment type="caution">
    <text evidence="1">The sequence shown here is derived from an EMBL/GenBank/DDBJ whole genome shotgun (WGS) entry which is preliminary data.</text>
</comment>
<accession>A0A5J4U1I1</accession>
<dbReference type="AlphaFoldDB" id="A0A5J4U1I1"/>
<dbReference type="Proteomes" id="UP000324800">
    <property type="component" value="Unassembled WGS sequence"/>
</dbReference>
<proteinExistence type="predicted"/>